<comment type="caution">
    <text evidence="2">The sequence shown here is derived from an EMBL/GenBank/DDBJ whole genome shotgun (WGS) entry which is preliminary data.</text>
</comment>
<keyword evidence="1" id="KW-1133">Transmembrane helix</keyword>
<evidence type="ECO:0000256" key="1">
    <source>
        <dbReference type="SAM" id="Phobius"/>
    </source>
</evidence>
<evidence type="ECO:0000313" key="3">
    <source>
        <dbReference type="Proteomes" id="UP000075680"/>
    </source>
</evidence>
<evidence type="ECO:0000313" key="2">
    <source>
        <dbReference type="EMBL" id="KXZ71164.1"/>
    </source>
</evidence>
<feature type="transmembrane region" description="Helical" evidence="1">
    <location>
        <begin position="7"/>
        <end position="34"/>
    </location>
</feature>
<protein>
    <submittedName>
        <fullName evidence="2">Uncharacterized protein</fullName>
    </submittedName>
</protein>
<reference evidence="2 3" key="1">
    <citation type="journal article" date="2016" name="Sci. Rep.">
        <title>Genomic and phenotypic characterization of the species Acinetobacter venetianus.</title>
        <authorList>
            <person name="Fondi M."/>
            <person name="Maida I."/>
            <person name="Perrin E."/>
            <person name="Orlandini V."/>
            <person name="La Torre L."/>
            <person name="Bosi E."/>
            <person name="Negroni A."/>
            <person name="Zanaroli G."/>
            <person name="Fava F."/>
            <person name="Decorosi F."/>
            <person name="Giovannetti L."/>
            <person name="Viti C."/>
            <person name="Vaneechoutte M."/>
            <person name="Dijkshoorn L."/>
            <person name="Fani R."/>
        </authorList>
    </citation>
    <scope>NUCLEOTIDE SEQUENCE [LARGE SCALE GENOMIC DNA]</scope>
    <source>
        <strain evidence="2 3">LUH5627</strain>
    </source>
</reference>
<dbReference type="RefSeq" id="WP_061518467.1">
    <property type="nucleotide sequence ID" value="NZ_JRUE01000111.1"/>
</dbReference>
<organism evidence="2 3">
    <name type="scientific">Acinetobacter venetianus</name>
    <dbReference type="NCBI Taxonomy" id="52133"/>
    <lineage>
        <taxon>Bacteria</taxon>
        <taxon>Pseudomonadati</taxon>
        <taxon>Pseudomonadota</taxon>
        <taxon>Gammaproteobacteria</taxon>
        <taxon>Moraxellales</taxon>
        <taxon>Moraxellaceae</taxon>
        <taxon>Acinetobacter</taxon>
    </lineage>
</organism>
<gene>
    <name evidence="2" type="ORF">AVENLUH5627_01208</name>
</gene>
<dbReference type="PATRIC" id="fig|52133.18.peg.1255"/>
<keyword evidence="1" id="KW-0812">Transmembrane</keyword>
<name>A0A150HWT8_9GAMM</name>
<dbReference type="Proteomes" id="UP000075680">
    <property type="component" value="Unassembled WGS sequence"/>
</dbReference>
<proteinExistence type="predicted"/>
<dbReference type="EMBL" id="JRUE01000111">
    <property type="protein sequence ID" value="KXZ71164.1"/>
    <property type="molecule type" value="Genomic_DNA"/>
</dbReference>
<accession>A0A150HWT8</accession>
<sequence>MMPIKKIFIAFLIIFSLMIGFMAGALTAGLNYWFQPLIHIQISNQSGQTIKKLKLLVNTASTQHEISFPSLENNKAIKARFFVQGEGGYRLEATLANGQIVSSGRGYIESGSTVKELVGSNEIISKVSY</sequence>
<keyword evidence="1" id="KW-0472">Membrane</keyword>
<dbReference type="AlphaFoldDB" id="A0A150HWT8"/>